<feature type="domain" description="Extradiol ring-cleavage dioxygenase class III enzyme subunit B" evidence="6">
    <location>
        <begin position="23"/>
        <end position="245"/>
    </location>
</feature>
<dbReference type="CDD" id="cd07363">
    <property type="entry name" value="45_DOPA_Dioxygenase"/>
    <property type="match status" value="1"/>
</dbReference>
<keyword evidence="8" id="KW-1185">Reference proteome</keyword>
<evidence type="ECO:0000259" key="6">
    <source>
        <dbReference type="Pfam" id="PF02900"/>
    </source>
</evidence>
<proteinExistence type="inferred from homology"/>
<dbReference type="GO" id="GO:0008270">
    <property type="term" value="F:zinc ion binding"/>
    <property type="evidence" value="ECO:0007669"/>
    <property type="project" value="InterPro"/>
</dbReference>
<dbReference type="InterPro" id="IPR004183">
    <property type="entry name" value="Xdiol_dOase_suB"/>
</dbReference>
<sequence length="266" mass="29438">MQPILFVSHGGGPLPILNHPSHSDMLRAFAEILDYLHAHFAKPDAIVYVSAHWEREPVAITSAATPELFYDYYNFPPESYALKYPVPGAPKLAADLQQRLEAVGIEAVLDDSRGLDHGVFIPGLLLHPDADIPTLQISLQKGLSAERHLKIGEALQGLAAENILVIGSGYSFHNMQAFFGPDNANDNAKNQAFEDWILTTLAEPDNAARQHQLINWEEAPHARFCHPREEHLLPLHVCVGAAGDAPLQRSWSFTALNKRGSCHLWK</sequence>
<evidence type="ECO:0000256" key="4">
    <source>
        <dbReference type="ARBA" id="ARBA00022833"/>
    </source>
</evidence>
<evidence type="ECO:0000313" key="8">
    <source>
        <dbReference type="Proteomes" id="UP000288212"/>
    </source>
</evidence>
<dbReference type="RefSeq" id="WP_126792206.1">
    <property type="nucleotide sequence ID" value="NZ_PIPI01000003.1"/>
</dbReference>
<dbReference type="OrthoDB" id="9790889at2"/>
<comment type="similarity">
    <text evidence="2">Belongs to the DODA-type extradiol aromatic ring-opening dioxygenase family.</text>
</comment>
<keyword evidence="7" id="KW-0223">Dioxygenase</keyword>
<comment type="caution">
    <text evidence="7">The sequence shown here is derived from an EMBL/GenBank/DDBJ whole genome shotgun (WGS) entry which is preliminary data.</text>
</comment>
<keyword evidence="4" id="KW-0862">Zinc</keyword>
<reference evidence="7 8" key="1">
    <citation type="journal article" date="2011" name="Front. Microbiol.">
        <title>Genomic signatures of strain selection and enhancement in Bacillus atrophaeus var. globigii, a historical biowarfare simulant.</title>
        <authorList>
            <person name="Gibbons H.S."/>
            <person name="Broomall S.M."/>
            <person name="McNew L.A."/>
            <person name="Daligault H."/>
            <person name="Chapman C."/>
            <person name="Bruce D."/>
            <person name="Karavis M."/>
            <person name="Krepps M."/>
            <person name="McGregor P.A."/>
            <person name="Hong C."/>
            <person name="Park K.H."/>
            <person name="Akmal A."/>
            <person name="Feldman A."/>
            <person name="Lin J.S."/>
            <person name="Chang W.E."/>
            <person name="Higgs B.W."/>
            <person name="Demirev P."/>
            <person name="Lindquist J."/>
            <person name="Liem A."/>
            <person name="Fochler E."/>
            <person name="Read T.D."/>
            <person name="Tapia R."/>
            <person name="Johnson S."/>
            <person name="Bishop-Lilly K.A."/>
            <person name="Detter C."/>
            <person name="Han C."/>
            <person name="Sozhamannan S."/>
            <person name="Rosenzweig C.N."/>
            <person name="Skowronski E.W."/>
        </authorList>
    </citation>
    <scope>NUCLEOTIDE SEQUENCE [LARGE SCALE GENOMIC DNA]</scope>
    <source>
        <strain evidence="7 8">AK5</strain>
    </source>
</reference>
<dbReference type="InterPro" id="IPR014436">
    <property type="entry name" value="Extradiol_dOase_DODA"/>
</dbReference>
<dbReference type="GO" id="GO:0016702">
    <property type="term" value="F:oxidoreductase activity, acting on single donors with incorporation of molecular oxygen, incorporation of two atoms of oxygen"/>
    <property type="evidence" value="ECO:0007669"/>
    <property type="project" value="UniProtKB-ARBA"/>
</dbReference>
<organism evidence="7 8">
    <name type="scientific">Aliidiomarina haloalkalitolerans</name>
    <dbReference type="NCBI Taxonomy" id="859059"/>
    <lineage>
        <taxon>Bacteria</taxon>
        <taxon>Pseudomonadati</taxon>
        <taxon>Pseudomonadota</taxon>
        <taxon>Gammaproteobacteria</taxon>
        <taxon>Alteromonadales</taxon>
        <taxon>Idiomarinaceae</taxon>
        <taxon>Aliidiomarina</taxon>
    </lineage>
</organism>
<dbReference type="PANTHER" id="PTHR30096:SF0">
    <property type="entry name" value="4,5-DOPA DIOXYGENASE EXTRADIOL-LIKE PROTEIN"/>
    <property type="match status" value="1"/>
</dbReference>
<dbReference type="PANTHER" id="PTHR30096">
    <property type="entry name" value="4,5-DOPA DIOXYGENASE EXTRADIOL-LIKE PROTEIN"/>
    <property type="match status" value="1"/>
</dbReference>
<gene>
    <name evidence="7" type="ORF">CWE06_06100</name>
</gene>
<dbReference type="Proteomes" id="UP000288212">
    <property type="component" value="Unassembled WGS sequence"/>
</dbReference>
<dbReference type="Gene3D" id="3.40.830.10">
    <property type="entry name" value="LigB-like"/>
    <property type="match status" value="1"/>
</dbReference>
<protein>
    <submittedName>
        <fullName evidence="7">Dioxygenase</fullName>
    </submittedName>
</protein>
<comment type="cofactor">
    <cofactor evidence="1">
        <name>Zn(2+)</name>
        <dbReference type="ChEBI" id="CHEBI:29105"/>
    </cofactor>
</comment>
<dbReference type="SUPFAM" id="SSF53213">
    <property type="entry name" value="LigB-like"/>
    <property type="match status" value="1"/>
</dbReference>
<keyword evidence="5" id="KW-0560">Oxidoreductase</keyword>
<dbReference type="EMBL" id="PIPI01000003">
    <property type="protein sequence ID" value="RUO20196.1"/>
    <property type="molecule type" value="Genomic_DNA"/>
</dbReference>
<evidence type="ECO:0000256" key="5">
    <source>
        <dbReference type="ARBA" id="ARBA00023002"/>
    </source>
</evidence>
<dbReference type="GO" id="GO:0008198">
    <property type="term" value="F:ferrous iron binding"/>
    <property type="evidence" value="ECO:0007669"/>
    <property type="project" value="InterPro"/>
</dbReference>
<dbReference type="PIRSF" id="PIRSF006157">
    <property type="entry name" value="Doxgns_DODA"/>
    <property type="match status" value="1"/>
</dbReference>
<accession>A0A432VUH8</accession>
<evidence type="ECO:0000313" key="7">
    <source>
        <dbReference type="EMBL" id="RUO20196.1"/>
    </source>
</evidence>
<evidence type="ECO:0000256" key="1">
    <source>
        <dbReference type="ARBA" id="ARBA00001947"/>
    </source>
</evidence>
<evidence type="ECO:0000256" key="3">
    <source>
        <dbReference type="ARBA" id="ARBA00022723"/>
    </source>
</evidence>
<keyword evidence="3" id="KW-0479">Metal-binding</keyword>
<dbReference type="AlphaFoldDB" id="A0A432VUH8"/>
<evidence type="ECO:0000256" key="2">
    <source>
        <dbReference type="ARBA" id="ARBA00007581"/>
    </source>
</evidence>
<name>A0A432VUH8_9GAMM</name>
<dbReference type="Pfam" id="PF02900">
    <property type="entry name" value="LigB"/>
    <property type="match status" value="1"/>
</dbReference>